<protein>
    <submittedName>
        <fullName evidence="8">Iron-siderophore ABC transporter substrate-binding protein</fullName>
    </submittedName>
</protein>
<dbReference type="InterPro" id="IPR002491">
    <property type="entry name" value="ABC_transptr_periplasmic_BD"/>
</dbReference>
<feature type="signal peptide" evidence="6">
    <location>
        <begin position="1"/>
        <end position="20"/>
    </location>
</feature>
<feature type="domain" description="Fe/B12 periplasmic-binding" evidence="7">
    <location>
        <begin position="66"/>
        <end position="340"/>
    </location>
</feature>
<evidence type="ECO:0000256" key="4">
    <source>
        <dbReference type="ARBA" id="ARBA00022729"/>
    </source>
</evidence>
<organism evidence="8 9">
    <name type="scientific">Georgenia deserti</name>
    <dbReference type="NCBI Taxonomy" id="2093781"/>
    <lineage>
        <taxon>Bacteria</taxon>
        <taxon>Bacillati</taxon>
        <taxon>Actinomycetota</taxon>
        <taxon>Actinomycetes</taxon>
        <taxon>Micrococcales</taxon>
        <taxon>Bogoriellaceae</taxon>
        <taxon>Georgenia</taxon>
    </lineage>
</organism>
<evidence type="ECO:0000256" key="2">
    <source>
        <dbReference type="ARBA" id="ARBA00008814"/>
    </source>
</evidence>
<gene>
    <name evidence="8" type="ORF">ACFSE6_15560</name>
</gene>
<dbReference type="PANTHER" id="PTHR30532">
    <property type="entry name" value="IRON III DICITRATE-BINDING PERIPLASMIC PROTEIN"/>
    <property type="match status" value="1"/>
</dbReference>
<dbReference type="EMBL" id="JBHUEE010000009">
    <property type="protein sequence ID" value="MFD1719259.1"/>
    <property type="molecule type" value="Genomic_DNA"/>
</dbReference>
<reference evidence="9" key="1">
    <citation type="journal article" date="2019" name="Int. J. Syst. Evol. Microbiol.">
        <title>The Global Catalogue of Microorganisms (GCM) 10K type strain sequencing project: providing services to taxonomists for standard genome sequencing and annotation.</title>
        <authorList>
            <consortium name="The Broad Institute Genomics Platform"/>
            <consortium name="The Broad Institute Genome Sequencing Center for Infectious Disease"/>
            <person name="Wu L."/>
            <person name="Ma J."/>
        </authorList>
    </citation>
    <scope>NUCLEOTIDE SEQUENCE [LARGE SCALE GENOMIC DNA]</scope>
    <source>
        <strain evidence="9">JCM 17130</strain>
    </source>
</reference>
<evidence type="ECO:0000313" key="8">
    <source>
        <dbReference type="EMBL" id="MFD1719259.1"/>
    </source>
</evidence>
<evidence type="ECO:0000256" key="5">
    <source>
        <dbReference type="SAM" id="MobiDB-lite"/>
    </source>
</evidence>
<keyword evidence="9" id="KW-1185">Reference proteome</keyword>
<dbReference type="Pfam" id="PF01497">
    <property type="entry name" value="Peripla_BP_2"/>
    <property type="match status" value="1"/>
</dbReference>
<comment type="caution">
    <text evidence="8">The sequence shown here is derived from an EMBL/GenBank/DDBJ whole genome shotgun (WGS) entry which is preliminary data.</text>
</comment>
<feature type="chain" id="PRO_5045064512" evidence="6">
    <location>
        <begin position="21"/>
        <end position="344"/>
    </location>
</feature>
<dbReference type="PROSITE" id="PS51257">
    <property type="entry name" value="PROKAR_LIPOPROTEIN"/>
    <property type="match status" value="1"/>
</dbReference>
<dbReference type="RefSeq" id="WP_388009195.1">
    <property type="nucleotide sequence ID" value="NZ_JBHUEE010000009.1"/>
</dbReference>
<evidence type="ECO:0000256" key="6">
    <source>
        <dbReference type="SAM" id="SignalP"/>
    </source>
</evidence>
<dbReference type="CDD" id="cd01146">
    <property type="entry name" value="FhuD"/>
    <property type="match status" value="1"/>
</dbReference>
<evidence type="ECO:0000259" key="7">
    <source>
        <dbReference type="PROSITE" id="PS50983"/>
    </source>
</evidence>
<evidence type="ECO:0000256" key="3">
    <source>
        <dbReference type="ARBA" id="ARBA00022448"/>
    </source>
</evidence>
<evidence type="ECO:0000256" key="1">
    <source>
        <dbReference type="ARBA" id="ARBA00004196"/>
    </source>
</evidence>
<keyword evidence="3" id="KW-0813">Transport</keyword>
<dbReference type="Gene3D" id="3.40.50.1980">
    <property type="entry name" value="Nitrogenase molybdenum iron protein domain"/>
    <property type="match status" value="2"/>
</dbReference>
<evidence type="ECO:0000313" key="9">
    <source>
        <dbReference type="Proteomes" id="UP001597277"/>
    </source>
</evidence>
<accession>A0ABW4L8Q6</accession>
<dbReference type="PROSITE" id="PS50983">
    <property type="entry name" value="FE_B12_PBP"/>
    <property type="match status" value="1"/>
</dbReference>
<dbReference type="Proteomes" id="UP001597277">
    <property type="component" value="Unassembled WGS sequence"/>
</dbReference>
<proteinExistence type="inferred from homology"/>
<dbReference type="SUPFAM" id="SSF53807">
    <property type="entry name" value="Helical backbone' metal receptor"/>
    <property type="match status" value="1"/>
</dbReference>
<feature type="region of interest" description="Disordered" evidence="5">
    <location>
        <begin position="25"/>
        <end position="45"/>
    </location>
</feature>
<comment type="similarity">
    <text evidence="2">Belongs to the bacterial solute-binding protein 8 family.</text>
</comment>
<sequence>MTPIRRVIAATSAAGLLALAACSGGDQTDGSDASGGSGEDGEAGDFEPVTLEHAFGSTEISEQPQDVVTLGWGSTEAALALGVEPVGIEQQTYGADGQGRLPWVAEALQEAGAEPTMLPPAVEEPPYEEIDSLSPDLILAPYSGIDEEQYELLSEIAPTVAYPEAPWTTPWRDVITLTGEALGLADEADGLVEDLDGRIEQAVADHPELEGKSVAAIWDVGGVFYVYRPQDSRVDFLLDLGLTSAPAVEELASGSNTFLYELSYEETSRLESDIVVNYASTQEEVETFLDQSYAQAIPAVQDGAVAHIVGDDLVAAMSPPTALSITWGLEEYVDAISEAAAAAE</sequence>
<comment type="subcellular location">
    <subcellularLocation>
        <location evidence="1">Cell envelope</location>
    </subcellularLocation>
</comment>
<name>A0ABW4L8Q6_9MICO</name>
<keyword evidence="4 6" id="KW-0732">Signal</keyword>
<dbReference type="PANTHER" id="PTHR30532:SF24">
    <property type="entry name" value="FERRIC ENTEROBACTIN-BINDING PERIPLASMIC PROTEIN FEPB"/>
    <property type="match status" value="1"/>
</dbReference>
<dbReference type="InterPro" id="IPR051313">
    <property type="entry name" value="Bact_iron-sidero_bind"/>
</dbReference>